<protein>
    <submittedName>
        <fullName evidence="2">Type IV pilin protein</fullName>
    </submittedName>
</protein>
<feature type="transmembrane region" description="Helical" evidence="1">
    <location>
        <begin position="21"/>
        <end position="43"/>
    </location>
</feature>
<dbReference type="Pfam" id="PF07963">
    <property type="entry name" value="N_methyl"/>
    <property type="match status" value="1"/>
</dbReference>
<organism evidence="2 3">
    <name type="scientific">Xanthomonas hyacinthi</name>
    <dbReference type="NCBI Taxonomy" id="56455"/>
    <lineage>
        <taxon>Bacteria</taxon>
        <taxon>Pseudomonadati</taxon>
        <taxon>Pseudomonadota</taxon>
        <taxon>Gammaproteobacteria</taxon>
        <taxon>Lysobacterales</taxon>
        <taxon>Lysobacteraceae</taxon>
        <taxon>Xanthomonas</taxon>
    </lineage>
</organism>
<dbReference type="Pfam" id="PF16732">
    <property type="entry name" value="ComP_DUS"/>
    <property type="match status" value="1"/>
</dbReference>
<dbReference type="Gene3D" id="3.30.700.10">
    <property type="entry name" value="Glycoprotein, Type 4 Pilin"/>
    <property type="match status" value="1"/>
</dbReference>
<evidence type="ECO:0000313" key="2">
    <source>
        <dbReference type="EMBL" id="PPU95983.1"/>
    </source>
</evidence>
<dbReference type="InterPro" id="IPR045584">
    <property type="entry name" value="Pilin-like"/>
</dbReference>
<reference evidence="3" key="1">
    <citation type="submission" date="2016-08" db="EMBL/GenBank/DDBJ databases">
        <authorList>
            <person name="Merda D."/>
            <person name="Briand M."/>
            <person name="Taghouti G."/>
            <person name="Carrere S."/>
            <person name="Gouzy J."/>
            <person name="Portier P."/>
            <person name="Jacques M.-A."/>
            <person name="Fischer-Le Saux M."/>
        </authorList>
    </citation>
    <scope>NUCLEOTIDE SEQUENCE [LARGE SCALE GENOMIC DNA]</scope>
    <source>
        <strain evidence="3">CFBP1156</strain>
    </source>
</reference>
<keyword evidence="1" id="KW-0472">Membrane</keyword>
<keyword evidence="3" id="KW-1185">Reference proteome</keyword>
<keyword evidence="1" id="KW-0812">Transmembrane</keyword>
<evidence type="ECO:0000256" key="1">
    <source>
        <dbReference type="SAM" id="Phobius"/>
    </source>
</evidence>
<dbReference type="AlphaFoldDB" id="A0A2S7ES80"/>
<comment type="caution">
    <text evidence="2">The sequence shown here is derived from an EMBL/GenBank/DDBJ whole genome shotgun (WGS) entry which is preliminary data.</text>
</comment>
<keyword evidence="1" id="KW-1133">Transmembrane helix</keyword>
<dbReference type="Proteomes" id="UP000238261">
    <property type="component" value="Unassembled WGS sequence"/>
</dbReference>
<dbReference type="InterPro" id="IPR012902">
    <property type="entry name" value="N_methyl_site"/>
</dbReference>
<gene>
    <name evidence="2" type="ORF">XhyaCFBP1156_17130</name>
</gene>
<dbReference type="SUPFAM" id="SSF54523">
    <property type="entry name" value="Pili subunits"/>
    <property type="match status" value="1"/>
</dbReference>
<dbReference type="GO" id="GO:0043683">
    <property type="term" value="P:type IV pilus assembly"/>
    <property type="evidence" value="ECO:0007669"/>
    <property type="project" value="InterPro"/>
</dbReference>
<sequence length="143" mass="15425">MAISDRIRRRTEATRVQHGFSLMELMIVVAIIGILAGIAYASYTQHVIKSRRSAAAACLQERAQLMERYYTTRLTYVGAAAPAVCDGLGNFYTVQFSGVPDAKTFTIQAVPTALQRDAKCGTLGLNQTGVRTASGTASASECW</sequence>
<dbReference type="OrthoDB" id="5296638at2"/>
<dbReference type="RefSeq" id="WP_046981251.1">
    <property type="nucleotide sequence ID" value="NZ_MDEG01000020.1"/>
</dbReference>
<dbReference type="InterPro" id="IPR031982">
    <property type="entry name" value="PilE-like"/>
</dbReference>
<accession>A0A2S7ES80</accession>
<dbReference type="EMBL" id="MDEG01000020">
    <property type="protein sequence ID" value="PPU95983.1"/>
    <property type="molecule type" value="Genomic_DNA"/>
</dbReference>
<evidence type="ECO:0000313" key="3">
    <source>
        <dbReference type="Proteomes" id="UP000238261"/>
    </source>
</evidence>
<dbReference type="NCBIfam" id="TIGR02532">
    <property type="entry name" value="IV_pilin_GFxxxE"/>
    <property type="match status" value="1"/>
</dbReference>
<proteinExistence type="predicted"/>
<name>A0A2S7ES80_9XANT</name>